<keyword evidence="1" id="KW-0472">Membrane</keyword>
<protein>
    <submittedName>
        <fullName evidence="2">Uncharacterized protein DUF393</fullName>
    </submittedName>
</protein>
<keyword evidence="1" id="KW-1133">Transmembrane helix</keyword>
<name>A0ABX1T1H6_PELUQ</name>
<keyword evidence="3" id="KW-1185">Reference proteome</keyword>
<gene>
    <name evidence="2" type="ORF">VP91_00006000</name>
</gene>
<comment type="caution">
    <text evidence="2">The sequence shown here is derived from an EMBL/GenBank/DDBJ whole genome shotgun (WGS) entry which is preliminary data.</text>
</comment>
<evidence type="ECO:0000313" key="3">
    <source>
        <dbReference type="Proteomes" id="UP001166004"/>
    </source>
</evidence>
<sequence length="115" mass="13765">MKVYYNESCNICRAEVNLYKKQNIKEIEWIDITNNIVAEKDTSKDDKTLLRRLHVEEGGQVFGGAKAFLLVWKKIPKYKFLYTFFKLPIIFTLFSFFYEIIAFFLYLKNKNQLSK</sequence>
<accession>A0ABX1T1H6</accession>
<keyword evidence="1" id="KW-0812">Transmembrane</keyword>
<proteinExistence type="predicted"/>
<dbReference type="Pfam" id="PF04134">
    <property type="entry name" value="DCC1-like"/>
    <property type="match status" value="1"/>
</dbReference>
<evidence type="ECO:0000313" key="2">
    <source>
        <dbReference type="EMBL" id="NMN67457.1"/>
    </source>
</evidence>
<dbReference type="PANTHER" id="PTHR34290:SF2">
    <property type="entry name" value="OS04G0668800 PROTEIN"/>
    <property type="match status" value="1"/>
</dbReference>
<organism evidence="2 3">
    <name type="scientific">Pelagibacter ubique</name>
    <dbReference type="NCBI Taxonomy" id="198252"/>
    <lineage>
        <taxon>Bacteria</taxon>
        <taxon>Pseudomonadati</taxon>
        <taxon>Pseudomonadota</taxon>
        <taxon>Alphaproteobacteria</taxon>
        <taxon>Candidatus Pelagibacterales</taxon>
        <taxon>Candidatus Pelagibacteraceae</taxon>
        <taxon>Candidatus Pelagibacter</taxon>
    </lineage>
</organism>
<dbReference type="RefSeq" id="WP_169035952.1">
    <property type="nucleotide sequence ID" value="NZ_LANA01000001.1"/>
</dbReference>
<feature type="transmembrane region" description="Helical" evidence="1">
    <location>
        <begin position="80"/>
        <end position="107"/>
    </location>
</feature>
<dbReference type="EMBL" id="LANA01000001">
    <property type="protein sequence ID" value="NMN67457.1"/>
    <property type="molecule type" value="Genomic_DNA"/>
</dbReference>
<dbReference type="InterPro" id="IPR007263">
    <property type="entry name" value="DCC1-like"/>
</dbReference>
<reference evidence="2 3" key="1">
    <citation type="submission" date="2019-07" db="EMBL/GenBank/DDBJ databases">
        <title>SAR11 Genome Evolution.</title>
        <authorList>
            <person name="Giovannoni S."/>
        </authorList>
    </citation>
    <scope>NUCLEOTIDE SEQUENCE [LARGE SCALE GENOMIC DNA]</scope>
    <source>
        <strain evidence="2 3">HTCC9565</strain>
    </source>
</reference>
<evidence type="ECO:0000256" key="1">
    <source>
        <dbReference type="SAM" id="Phobius"/>
    </source>
</evidence>
<dbReference type="PANTHER" id="PTHR34290">
    <property type="entry name" value="SI:CH73-390P7.2"/>
    <property type="match status" value="1"/>
</dbReference>
<dbReference type="InterPro" id="IPR044691">
    <property type="entry name" value="DCC1_Trx"/>
</dbReference>
<dbReference type="Proteomes" id="UP001166004">
    <property type="component" value="Unassembled WGS sequence"/>
</dbReference>